<evidence type="ECO:0000313" key="2">
    <source>
        <dbReference type="Proteomes" id="UP000887575"/>
    </source>
</evidence>
<keyword evidence="1" id="KW-1133">Transmembrane helix</keyword>
<evidence type="ECO:0000256" key="1">
    <source>
        <dbReference type="SAM" id="Phobius"/>
    </source>
</evidence>
<keyword evidence="1" id="KW-0472">Membrane</keyword>
<proteinExistence type="predicted"/>
<evidence type="ECO:0000313" key="3">
    <source>
        <dbReference type="WBParaSite" id="MBELARI_LOCUS10765"/>
    </source>
</evidence>
<accession>A0AAF3EA21</accession>
<protein>
    <submittedName>
        <fullName evidence="3">Cytochrome P450</fullName>
    </submittedName>
</protein>
<dbReference type="Proteomes" id="UP000887575">
    <property type="component" value="Unassembled WGS sequence"/>
</dbReference>
<dbReference type="WBParaSite" id="MBELARI_LOCUS10765">
    <property type="protein sequence ID" value="MBELARI_LOCUS10765"/>
    <property type="gene ID" value="MBELARI_LOCUS10765"/>
</dbReference>
<organism evidence="2 3">
    <name type="scientific">Mesorhabditis belari</name>
    <dbReference type="NCBI Taxonomy" id="2138241"/>
    <lineage>
        <taxon>Eukaryota</taxon>
        <taxon>Metazoa</taxon>
        <taxon>Ecdysozoa</taxon>
        <taxon>Nematoda</taxon>
        <taxon>Chromadorea</taxon>
        <taxon>Rhabditida</taxon>
        <taxon>Rhabditina</taxon>
        <taxon>Rhabditomorpha</taxon>
        <taxon>Rhabditoidea</taxon>
        <taxon>Rhabditidae</taxon>
        <taxon>Mesorhabditinae</taxon>
        <taxon>Mesorhabditis</taxon>
    </lineage>
</organism>
<keyword evidence="2" id="KW-1185">Reference proteome</keyword>
<name>A0AAF3EA21_9BILA</name>
<dbReference type="AlphaFoldDB" id="A0AAF3EA21"/>
<sequence>MGVQEVLLYFFWNFVGFQFFLFVWNRLPKPKPIDYTTIPGLKLECSAEELPPLSIPPPQSLSTIHKEKGHLSEISKTESIREFLEFSHQLFGPISSFYWGPRYVVIVSSKKILADLRNARENLVCANPYLPGSVLFGDSRFSSIFPLNSVYIEKTMNGEWKNEFSEEFQNHIFQRGPFLDGEMMTNEMRENPRDIIQSLQLVFKILQKEIQESETLIDALCRPLVCLYEKEIDVDAHPVPAWVPILLHPMQILDRNSATLLDDFHEEFNFLPGCSFNDQQLIELKKTLKALRK</sequence>
<feature type="transmembrane region" description="Helical" evidence="1">
    <location>
        <begin position="6"/>
        <end position="24"/>
    </location>
</feature>
<keyword evidence="1" id="KW-0812">Transmembrane</keyword>
<reference evidence="3" key="1">
    <citation type="submission" date="2024-02" db="UniProtKB">
        <authorList>
            <consortium name="WormBaseParasite"/>
        </authorList>
    </citation>
    <scope>IDENTIFICATION</scope>
</reference>